<gene>
    <name evidence="1" type="ORF">HALO32_02572</name>
</gene>
<accession>A0A5K1IB19</accession>
<organism evidence="1 2">
    <name type="scientific">Halomonas lysinitropha</name>
    <dbReference type="NCBI Taxonomy" id="2607506"/>
    <lineage>
        <taxon>Bacteria</taxon>
        <taxon>Pseudomonadati</taxon>
        <taxon>Pseudomonadota</taxon>
        <taxon>Gammaproteobacteria</taxon>
        <taxon>Oceanospirillales</taxon>
        <taxon>Halomonadaceae</taxon>
        <taxon>Halomonas</taxon>
    </lineage>
</organism>
<evidence type="ECO:0000313" key="2">
    <source>
        <dbReference type="Proteomes" id="UP000326725"/>
    </source>
</evidence>
<dbReference type="Proteomes" id="UP000326725">
    <property type="component" value="Unassembled WGS sequence"/>
</dbReference>
<keyword evidence="2" id="KW-1185">Reference proteome</keyword>
<evidence type="ECO:0000313" key="1">
    <source>
        <dbReference type="EMBL" id="VVZ96472.1"/>
    </source>
</evidence>
<protein>
    <submittedName>
        <fullName evidence="1">Uncharacterized protein</fullName>
    </submittedName>
</protein>
<proteinExistence type="predicted"/>
<name>A0A5K1IB19_9GAMM</name>
<dbReference type="EMBL" id="CABVOU010000039">
    <property type="protein sequence ID" value="VVZ96472.1"/>
    <property type="molecule type" value="Genomic_DNA"/>
</dbReference>
<sequence length="49" mass="5991">MHSSANQRYELERRKASEAARILREWQERKPWLLKRARLERANQGDLEL</sequence>
<reference evidence="1 2" key="1">
    <citation type="submission" date="2019-09" db="EMBL/GenBank/DDBJ databases">
        <authorList>
            <person name="Criscuolo A."/>
        </authorList>
    </citation>
    <scope>NUCLEOTIDE SEQUENCE [LARGE SCALE GENOMIC DNA]</scope>
    <source>
        <strain evidence="2">3(2)</strain>
    </source>
</reference>
<dbReference type="AlphaFoldDB" id="A0A5K1IB19"/>